<protein>
    <submittedName>
        <fullName evidence="2">Uncharacterized protein</fullName>
    </submittedName>
</protein>
<dbReference type="Proteomes" id="UP000324897">
    <property type="component" value="Unassembled WGS sequence"/>
</dbReference>
<feature type="non-terminal residue" evidence="2">
    <location>
        <position position="1"/>
    </location>
</feature>
<name>A0A5J9SGV3_9POAL</name>
<evidence type="ECO:0000256" key="1">
    <source>
        <dbReference type="SAM" id="MobiDB-lite"/>
    </source>
</evidence>
<feature type="compositionally biased region" description="Gly residues" evidence="1">
    <location>
        <begin position="215"/>
        <end position="224"/>
    </location>
</feature>
<keyword evidence="3" id="KW-1185">Reference proteome</keyword>
<feature type="region of interest" description="Disordered" evidence="1">
    <location>
        <begin position="99"/>
        <end position="123"/>
    </location>
</feature>
<dbReference type="Gramene" id="TVT98073">
    <property type="protein sequence ID" value="TVT98073"/>
    <property type="gene ID" value="EJB05_56649"/>
</dbReference>
<evidence type="ECO:0000313" key="3">
    <source>
        <dbReference type="Proteomes" id="UP000324897"/>
    </source>
</evidence>
<proteinExistence type="predicted"/>
<gene>
    <name evidence="2" type="ORF">EJB05_56649</name>
</gene>
<evidence type="ECO:0000313" key="2">
    <source>
        <dbReference type="EMBL" id="TVT98073.1"/>
    </source>
</evidence>
<feature type="region of interest" description="Disordered" evidence="1">
    <location>
        <begin position="185"/>
        <end position="224"/>
    </location>
</feature>
<dbReference type="AlphaFoldDB" id="A0A5J9SGV3"/>
<dbReference type="EMBL" id="RWGY01000904">
    <property type="protein sequence ID" value="TVT98073.1"/>
    <property type="molecule type" value="Genomic_DNA"/>
</dbReference>
<sequence length="224" mass="23981">METNPIYAGLEKYCTPPLKDSTLQNQIRCNSDRYRVLHPLPAAASRTPARRAFAPAAPPPASPPASRSTCLCSAHRWTSRRPCSVLGAPVDVAAARRPCPADPARRRPCPADPVRRRPYPSSSTSRLILLPSVATVPALSSQASTASSCSCSSFTLRQLQCADAITEARSHSEQFLPLHSERLQLSTGTAQGDQGEDLASARRRRDGVEVQVEADGGGAATARR</sequence>
<comment type="caution">
    <text evidence="2">The sequence shown here is derived from an EMBL/GenBank/DDBJ whole genome shotgun (WGS) entry which is preliminary data.</text>
</comment>
<reference evidence="2 3" key="1">
    <citation type="journal article" date="2019" name="Sci. Rep.">
        <title>A high-quality genome of Eragrostis curvula grass provides insights into Poaceae evolution and supports new strategies to enhance forage quality.</title>
        <authorList>
            <person name="Carballo J."/>
            <person name="Santos B.A.C.M."/>
            <person name="Zappacosta D."/>
            <person name="Garbus I."/>
            <person name="Selva J.P."/>
            <person name="Gallo C.A."/>
            <person name="Diaz A."/>
            <person name="Albertini E."/>
            <person name="Caccamo M."/>
            <person name="Echenique V."/>
        </authorList>
    </citation>
    <scope>NUCLEOTIDE SEQUENCE [LARGE SCALE GENOMIC DNA]</scope>
    <source>
        <strain evidence="3">cv. Victoria</strain>
        <tissue evidence="2">Leaf</tissue>
    </source>
</reference>
<organism evidence="2 3">
    <name type="scientific">Eragrostis curvula</name>
    <name type="common">weeping love grass</name>
    <dbReference type="NCBI Taxonomy" id="38414"/>
    <lineage>
        <taxon>Eukaryota</taxon>
        <taxon>Viridiplantae</taxon>
        <taxon>Streptophyta</taxon>
        <taxon>Embryophyta</taxon>
        <taxon>Tracheophyta</taxon>
        <taxon>Spermatophyta</taxon>
        <taxon>Magnoliopsida</taxon>
        <taxon>Liliopsida</taxon>
        <taxon>Poales</taxon>
        <taxon>Poaceae</taxon>
        <taxon>PACMAD clade</taxon>
        <taxon>Chloridoideae</taxon>
        <taxon>Eragrostideae</taxon>
        <taxon>Eragrostidinae</taxon>
        <taxon>Eragrostis</taxon>
    </lineage>
</organism>
<accession>A0A5J9SGV3</accession>